<dbReference type="EMBL" id="FZNS01000005">
    <property type="protein sequence ID" value="SNR69118.1"/>
    <property type="molecule type" value="Genomic_DNA"/>
</dbReference>
<dbReference type="Proteomes" id="UP000198310">
    <property type="component" value="Unassembled WGS sequence"/>
</dbReference>
<organism evidence="1 2">
    <name type="scientific">Hymenobacter mucosus</name>
    <dbReference type="NCBI Taxonomy" id="1411120"/>
    <lineage>
        <taxon>Bacteria</taxon>
        <taxon>Pseudomonadati</taxon>
        <taxon>Bacteroidota</taxon>
        <taxon>Cytophagia</taxon>
        <taxon>Cytophagales</taxon>
        <taxon>Hymenobacteraceae</taxon>
        <taxon>Hymenobacter</taxon>
    </lineage>
</organism>
<evidence type="ECO:0000313" key="2">
    <source>
        <dbReference type="Proteomes" id="UP000198310"/>
    </source>
</evidence>
<reference evidence="2" key="1">
    <citation type="submission" date="2017-06" db="EMBL/GenBank/DDBJ databases">
        <authorList>
            <person name="Varghese N."/>
            <person name="Submissions S."/>
        </authorList>
    </citation>
    <scope>NUCLEOTIDE SEQUENCE [LARGE SCALE GENOMIC DNA]</scope>
    <source>
        <strain evidence="2">DSM 28041</strain>
    </source>
</reference>
<accession>A0A238YEC1</accession>
<keyword evidence="2" id="KW-1185">Reference proteome</keyword>
<evidence type="ECO:0000313" key="1">
    <source>
        <dbReference type="EMBL" id="SNR69118.1"/>
    </source>
</evidence>
<protein>
    <recommendedName>
        <fullName evidence="3">DUF4142 domain-containing protein</fullName>
    </recommendedName>
</protein>
<sequence>MQTAPKLDIAMLEVKSKAAEIPTVKAFATKTLPMLHSHKKMADKIEKKVD</sequence>
<name>A0A238YEC1_9BACT</name>
<proteinExistence type="predicted"/>
<evidence type="ECO:0008006" key="3">
    <source>
        <dbReference type="Google" id="ProtNLM"/>
    </source>
</evidence>
<gene>
    <name evidence="1" type="ORF">SAMN06269173_105152</name>
</gene>
<dbReference type="AlphaFoldDB" id="A0A238YEC1"/>